<reference evidence="1 2" key="1">
    <citation type="submission" date="2017-02" db="EMBL/GenBank/DDBJ databases">
        <authorList>
            <person name="Peterson S.W."/>
        </authorList>
    </citation>
    <scope>NUCLEOTIDE SEQUENCE [LARGE SCALE GENOMIC DNA]</scope>
    <source>
        <strain evidence="1 2">DSM 24412</strain>
    </source>
</reference>
<name>A0A1T5D9E9_9BACT</name>
<dbReference type="Proteomes" id="UP000191055">
    <property type="component" value="Unassembled WGS sequence"/>
</dbReference>
<proteinExistence type="predicted"/>
<accession>A0A1T5D9E9</accession>
<dbReference type="AlphaFoldDB" id="A0A1T5D9E9"/>
<gene>
    <name evidence="1" type="ORF">SAMN03080601_01038</name>
</gene>
<evidence type="ECO:0000313" key="1">
    <source>
        <dbReference type="EMBL" id="SKB68398.1"/>
    </source>
</evidence>
<sequence>MQSEKNIGKVHFLQSTLMNNEGVFLHYFPIFITKFIIHDIYPIVSIGYFFDVSQSSTSLSNLS</sequence>
<dbReference type="KEGG" id="asx:CDL62_16500"/>
<protein>
    <submittedName>
        <fullName evidence="1">Uncharacterized protein</fullName>
    </submittedName>
</protein>
<keyword evidence="2" id="KW-1185">Reference proteome</keyword>
<evidence type="ECO:0000313" key="2">
    <source>
        <dbReference type="Proteomes" id="UP000191055"/>
    </source>
</evidence>
<dbReference type="EMBL" id="FUYV01000004">
    <property type="protein sequence ID" value="SKB68398.1"/>
    <property type="molecule type" value="Genomic_DNA"/>
</dbReference>
<dbReference type="STRING" id="889453.SAMN03080601_01038"/>
<organism evidence="1 2">
    <name type="scientific">Alkalitalea saponilacus</name>
    <dbReference type="NCBI Taxonomy" id="889453"/>
    <lineage>
        <taxon>Bacteria</taxon>
        <taxon>Pseudomonadati</taxon>
        <taxon>Bacteroidota</taxon>
        <taxon>Bacteroidia</taxon>
        <taxon>Marinilabiliales</taxon>
        <taxon>Marinilabiliaceae</taxon>
        <taxon>Alkalitalea</taxon>
    </lineage>
</organism>